<dbReference type="InterPro" id="IPR057670">
    <property type="entry name" value="SH3_retrovirus"/>
</dbReference>
<dbReference type="GeneID" id="36396454"/>
<dbReference type="OMA" id="WREEMDA"/>
<evidence type="ECO:0000313" key="4">
    <source>
        <dbReference type="Proteomes" id="UP000054928"/>
    </source>
</evidence>
<dbReference type="STRING" id="4781.A0A0P1ASY2"/>
<evidence type="ECO:0000259" key="2">
    <source>
        <dbReference type="Pfam" id="PF25597"/>
    </source>
</evidence>
<dbReference type="AlphaFoldDB" id="A0A0P1ASY2"/>
<dbReference type="OrthoDB" id="413361at2759"/>
<protein>
    <submittedName>
        <fullName evidence="3">Polyprotein</fullName>
    </submittedName>
</protein>
<evidence type="ECO:0000313" key="3">
    <source>
        <dbReference type="EMBL" id="CEG45073.1"/>
    </source>
</evidence>
<name>A0A0P1ASY2_PLAHL</name>
<sequence>MDHLRVFGSHGYAHIDEVKRTNLEPKSFKCMFLGYAENFKSYRVFDLENAKIKVTRSVKLDEREVGGIYDTQEVKPERIIQEMKDGDEIKVQHQVDRQPVLDDPIEAVEEPVADVKMEDDEESTEGSEGPPTSKRARIDEDGLIVAAVLAYAVSIDDVTDLPTTYAQAMASDDVMKWREEMDAELRSHE</sequence>
<evidence type="ECO:0000256" key="1">
    <source>
        <dbReference type="SAM" id="MobiDB-lite"/>
    </source>
</evidence>
<dbReference type="RefSeq" id="XP_024581442.1">
    <property type="nucleotide sequence ID" value="XM_024715777.1"/>
</dbReference>
<reference evidence="4" key="1">
    <citation type="submission" date="2014-09" db="EMBL/GenBank/DDBJ databases">
        <authorList>
            <person name="Sharma Rahul"/>
            <person name="Thines Marco"/>
        </authorList>
    </citation>
    <scope>NUCLEOTIDE SEQUENCE [LARGE SCALE GENOMIC DNA]</scope>
</reference>
<feature type="compositionally biased region" description="Acidic residues" evidence="1">
    <location>
        <begin position="111"/>
        <end position="125"/>
    </location>
</feature>
<dbReference type="Pfam" id="PF25597">
    <property type="entry name" value="SH3_retrovirus"/>
    <property type="match status" value="1"/>
</dbReference>
<organism evidence="3 4">
    <name type="scientific">Plasmopara halstedii</name>
    <name type="common">Downy mildew of sunflower</name>
    <dbReference type="NCBI Taxonomy" id="4781"/>
    <lineage>
        <taxon>Eukaryota</taxon>
        <taxon>Sar</taxon>
        <taxon>Stramenopiles</taxon>
        <taxon>Oomycota</taxon>
        <taxon>Peronosporomycetes</taxon>
        <taxon>Peronosporales</taxon>
        <taxon>Peronosporaceae</taxon>
        <taxon>Plasmopara</taxon>
    </lineage>
</organism>
<feature type="domain" description="Retroviral polymerase SH3-like" evidence="2">
    <location>
        <begin position="10"/>
        <end position="65"/>
    </location>
</feature>
<dbReference type="Proteomes" id="UP000054928">
    <property type="component" value="Unassembled WGS sequence"/>
</dbReference>
<feature type="region of interest" description="Disordered" evidence="1">
    <location>
        <begin position="111"/>
        <end position="137"/>
    </location>
</feature>
<accession>A0A0P1ASY2</accession>
<keyword evidence="4" id="KW-1185">Reference proteome</keyword>
<proteinExistence type="predicted"/>
<dbReference type="EMBL" id="CCYD01001538">
    <property type="protein sequence ID" value="CEG45073.1"/>
    <property type="molecule type" value="Genomic_DNA"/>
</dbReference>